<keyword evidence="8" id="KW-0067">ATP-binding</keyword>
<keyword evidence="10 11" id="KW-0694">RNA-binding</keyword>
<dbReference type="SUPFAM" id="SSF81891">
    <property type="entry name" value="Poly A polymerase C-terminal region-like"/>
    <property type="match status" value="1"/>
</dbReference>
<evidence type="ECO:0000256" key="1">
    <source>
        <dbReference type="ARBA" id="ARBA00001946"/>
    </source>
</evidence>
<evidence type="ECO:0000256" key="5">
    <source>
        <dbReference type="ARBA" id="ARBA00022723"/>
    </source>
</evidence>
<accession>A0A848B5E2</accession>
<evidence type="ECO:0000259" key="12">
    <source>
        <dbReference type="PROSITE" id="PS51831"/>
    </source>
</evidence>
<dbReference type="CDD" id="cd05398">
    <property type="entry name" value="NT_ClassII-CCAase"/>
    <property type="match status" value="1"/>
</dbReference>
<dbReference type="RefSeq" id="WP_170077123.1">
    <property type="nucleotide sequence ID" value="NZ_JABAFA010000004.1"/>
</dbReference>
<evidence type="ECO:0000256" key="4">
    <source>
        <dbReference type="ARBA" id="ARBA00022695"/>
    </source>
</evidence>
<name>A0A848B5E2_9FIRM</name>
<dbReference type="GO" id="GO:0008033">
    <property type="term" value="P:tRNA processing"/>
    <property type="evidence" value="ECO:0007669"/>
    <property type="project" value="UniProtKB-KW"/>
</dbReference>
<keyword evidence="6" id="KW-0547">Nucleotide-binding</keyword>
<evidence type="ECO:0000256" key="9">
    <source>
        <dbReference type="ARBA" id="ARBA00022842"/>
    </source>
</evidence>
<dbReference type="Gene3D" id="3.30.460.10">
    <property type="entry name" value="Beta Polymerase, domain 2"/>
    <property type="match status" value="1"/>
</dbReference>
<dbReference type="PANTHER" id="PTHR47545">
    <property type="entry name" value="MULTIFUNCTIONAL CCA PROTEIN"/>
    <property type="match status" value="1"/>
</dbReference>
<dbReference type="PANTHER" id="PTHR47545:SF1">
    <property type="entry name" value="MULTIFUNCTIONAL CCA PROTEIN"/>
    <property type="match status" value="1"/>
</dbReference>
<dbReference type="Pfam" id="PF12627">
    <property type="entry name" value="PolyA_pol_RNAbd"/>
    <property type="match status" value="1"/>
</dbReference>
<keyword evidence="9" id="KW-0460">Magnesium</keyword>
<dbReference type="InterPro" id="IPR043519">
    <property type="entry name" value="NT_sf"/>
</dbReference>
<comment type="similarity">
    <text evidence="11">Belongs to the tRNA nucleotidyltransferase/poly(A) polymerase family.</text>
</comment>
<dbReference type="GO" id="GO:0005524">
    <property type="term" value="F:ATP binding"/>
    <property type="evidence" value="ECO:0007669"/>
    <property type="project" value="UniProtKB-KW"/>
</dbReference>
<dbReference type="GO" id="GO:0016779">
    <property type="term" value="F:nucleotidyltransferase activity"/>
    <property type="evidence" value="ECO:0007669"/>
    <property type="project" value="UniProtKB-KW"/>
</dbReference>
<dbReference type="InterPro" id="IPR006674">
    <property type="entry name" value="HD_domain"/>
</dbReference>
<evidence type="ECO:0000256" key="10">
    <source>
        <dbReference type="ARBA" id="ARBA00022884"/>
    </source>
</evidence>
<dbReference type="InterPro" id="IPR050124">
    <property type="entry name" value="tRNA_CCA-adding_enzyme"/>
</dbReference>
<dbReference type="Pfam" id="PF01743">
    <property type="entry name" value="PolyA_pol"/>
    <property type="match status" value="1"/>
</dbReference>
<organism evidence="13 14">
    <name type="scientific">Selenomonas bovis</name>
    <dbReference type="NCBI Taxonomy" id="416586"/>
    <lineage>
        <taxon>Bacteria</taxon>
        <taxon>Bacillati</taxon>
        <taxon>Bacillota</taxon>
        <taxon>Negativicutes</taxon>
        <taxon>Selenomonadales</taxon>
        <taxon>Selenomonadaceae</taxon>
        <taxon>Selenomonas</taxon>
    </lineage>
</organism>
<proteinExistence type="inferred from homology"/>
<dbReference type="InterPro" id="IPR032828">
    <property type="entry name" value="PolyA_RNA-bd"/>
</dbReference>
<evidence type="ECO:0000313" key="13">
    <source>
        <dbReference type="EMBL" id="NMD98398.1"/>
    </source>
</evidence>
<keyword evidence="4" id="KW-0548">Nucleotidyltransferase</keyword>
<dbReference type="Proteomes" id="UP000543804">
    <property type="component" value="Unassembled WGS sequence"/>
</dbReference>
<evidence type="ECO:0000256" key="7">
    <source>
        <dbReference type="ARBA" id="ARBA00022800"/>
    </source>
</evidence>
<dbReference type="EMBL" id="JABAFA010000004">
    <property type="protein sequence ID" value="NMD98398.1"/>
    <property type="molecule type" value="Genomic_DNA"/>
</dbReference>
<reference evidence="13 14" key="1">
    <citation type="submission" date="2020-04" db="EMBL/GenBank/DDBJ databases">
        <authorList>
            <person name="Hitch T.C.A."/>
            <person name="Wylensek D."/>
            <person name="Clavel T."/>
        </authorList>
    </citation>
    <scope>NUCLEOTIDE SEQUENCE [LARGE SCALE GENOMIC DNA]</scope>
    <source>
        <strain evidence="13 14">PG-130-P53-12</strain>
    </source>
</reference>
<feature type="domain" description="HD" evidence="12">
    <location>
        <begin position="242"/>
        <end position="341"/>
    </location>
</feature>
<dbReference type="GO" id="GO:0003723">
    <property type="term" value="F:RNA binding"/>
    <property type="evidence" value="ECO:0007669"/>
    <property type="project" value="UniProtKB-KW"/>
</dbReference>
<evidence type="ECO:0000313" key="14">
    <source>
        <dbReference type="Proteomes" id="UP000543804"/>
    </source>
</evidence>
<evidence type="ECO:0000256" key="2">
    <source>
        <dbReference type="ARBA" id="ARBA00022679"/>
    </source>
</evidence>
<evidence type="ECO:0000256" key="8">
    <source>
        <dbReference type="ARBA" id="ARBA00022840"/>
    </source>
</evidence>
<keyword evidence="7" id="KW-0692">RNA repair</keyword>
<sequence length="411" mass="45672">MEEAAFVAALRRGGARVFVVGGWVRDRLRGAAAADKDYVVSGIGEAAFCALFPDAQRVGRSFPVYLVTVDGKRAEVAFARRERKTGPGYRGFAVAFSPEVTIEEDLYRRDTTMNSIALELPEGRLIDLYGGRKDIARGRVRAVSSHFVEDPVRALRAARQAALFGYEITEETLVYMRACRAELAREPGERIFAELRRALGAAQPSSFFRWLARAGVLDVTFPELAALIGKTQPQAFHPEGDAFEHTMLVLDCVAAETGDVRARFTALAHDIGKGRTPQAMLPHHYGHEVRGLDVLADWNRRMTLPRDWREAAAFIIREHMRAPRLTKAGKIVKLLLAAVKVPLPFSAFLAVLRADHGDLPAYLVHGEEIAAELLRISGHAAPPGLARKEIADWLLAQRVRRLRDLLRQKTR</sequence>
<dbReference type="Gene3D" id="1.10.3090.10">
    <property type="entry name" value="cca-adding enzyme, domain 2"/>
    <property type="match status" value="1"/>
</dbReference>
<protein>
    <submittedName>
        <fullName evidence="13">HD domain-containing protein</fullName>
    </submittedName>
</protein>
<dbReference type="InterPro" id="IPR002646">
    <property type="entry name" value="PolA_pol_head_dom"/>
</dbReference>
<keyword evidence="5" id="KW-0479">Metal-binding</keyword>
<dbReference type="PROSITE" id="PS51831">
    <property type="entry name" value="HD"/>
    <property type="match status" value="1"/>
</dbReference>
<comment type="caution">
    <text evidence="13">The sequence shown here is derived from an EMBL/GenBank/DDBJ whole genome shotgun (WGS) entry which is preliminary data.</text>
</comment>
<evidence type="ECO:0000256" key="6">
    <source>
        <dbReference type="ARBA" id="ARBA00022741"/>
    </source>
</evidence>
<dbReference type="Pfam" id="PF01966">
    <property type="entry name" value="HD"/>
    <property type="match status" value="1"/>
</dbReference>
<evidence type="ECO:0000256" key="3">
    <source>
        <dbReference type="ARBA" id="ARBA00022694"/>
    </source>
</evidence>
<dbReference type="GO" id="GO:0046872">
    <property type="term" value="F:metal ion binding"/>
    <property type="evidence" value="ECO:0007669"/>
    <property type="project" value="UniProtKB-KW"/>
</dbReference>
<evidence type="ECO:0000256" key="11">
    <source>
        <dbReference type="RuleBase" id="RU003953"/>
    </source>
</evidence>
<keyword evidence="14" id="KW-1185">Reference proteome</keyword>
<dbReference type="AlphaFoldDB" id="A0A848B5E2"/>
<keyword evidence="2 11" id="KW-0808">Transferase</keyword>
<keyword evidence="3" id="KW-0819">tRNA processing</keyword>
<comment type="cofactor">
    <cofactor evidence="1">
        <name>Mg(2+)</name>
        <dbReference type="ChEBI" id="CHEBI:18420"/>
    </cofactor>
</comment>
<dbReference type="SUPFAM" id="SSF81301">
    <property type="entry name" value="Nucleotidyltransferase"/>
    <property type="match status" value="1"/>
</dbReference>
<dbReference type="GO" id="GO:0042245">
    <property type="term" value="P:RNA repair"/>
    <property type="evidence" value="ECO:0007669"/>
    <property type="project" value="UniProtKB-KW"/>
</dbReference>
<gene>
    <name evidence="13" type="ORF">HF878_02715</name>
</gene>